<dbReference type="GO" id="GO:0009086">
    <property type="term" value="P:methionine biosynthetic process"/>
    <property type="evidence" value="ECO:0007669"/>
    <property type="project" value="UniProtKB-UniRule"/>
</dbReference>
<dbReference type="NCBIfam" id="TIGR01371">
    <property type="entry name" value="met_syn_B12ind"/>
    <property type="match status" value="1"/>
</dbReference>
<feature type="binding site" evidence="11">
    <location>
        <begin position="432"/>
        <end position="434"/>
    </location>
    <ligand>
        <name>L-homocysteine</name>
        <dbReference type="ChEBI" id="CHEBI:58199"/>
    </ligand>
</feature>
<dbReference type="Gene3D" id="3.20.20.210">
    <property type="match status" value="2"/>
</dbReference>
<evidence type="ECO:0000256" key="1">
    <source>
        <dbReference type="ARBA" id="ARBA00002777"/>
    </source>
</evidence>
<dbReference type="Pfam" id="PF01717">
    <property type="entry name" value="Meth_synt_2"/>
    <property type="match status" value="1"/>
</dbReference>
<dbReference type="InterPro" id="IPR038071">
    <property type="entry name" value="UROD/MetE-like_sf"/>
</dbReference>
<dbReference type="GO" id="GO:0003871">
    <property type="term" value="F:5-methyltetrahydropteroyltriglutamate-homocysteine S-methyltransferase activity"/>
    <property type="evidence" value="ECO:0007669"/>
    <property type="project" value="UniProtKB-UniRule"/>
</dbReference>
<keyword evidence="8 11" id="KW-0677">Repeat</keyword>
<feature type="binding site" evidence="11">
    <location>
        <position position="606"/>
    </location>
    <ligand>
        <name>5-methyltetrahydropteroyltri-L-glutamate</name>
        <dbReference type="ChEBI" id="CHEBI:58207"/>
    </ligand>
</feature>
<feature type="binding site" evidence="11">
    <location>
        <position position="666"/>
    </location>
    <ligand>
        <name>Zn(2+)</name>
        <dbReference type="ChEBI" id="CHEBI:29105"/>
        <note>catalytic</note>
    </ligand>
</feature>
<evidence type="ECO:0000313" key="15">
    <source>
        <dbReference type="EMBL" id="BBA33712.1"/>
    </source>
</evidence>
<comment type="cofactor">
    <cofactor evidence="11">
        <name>Zn(2+)</name>
        <dbReference type="ChEBI" id="CHEBI:29105"/>
    </cofactor>
    <text evidence="11">Binds 1 zinc ion per subunit.</text>
</comment>
<keyword evidence="7 11" id="KW-0479">Metal-binding</keyword>
<evidence type="ECO:0000256" key="12">
    <source>
        <dbReference type="SAM" id="MobiDB-lite"/>
    </source>
</evidence>
<evidence type="ECO:0000256" key="7">
    <source>
        <dbReference type="ARBA" id="ARBA00022723"/>
    </source>
</evidence>
<dbReference type="UniPathway" id="UPA00051">
    <property type="reaction ID" value="UER00082"/>
</dbReference>
<dbReference type="EC" id="2.1.1.14" evidence="11"/>
<feature type="binding site" evidence="11">
    <location>
        <begin position="16"/>
        <end position="19"/>
    </location>
    <ligand>
        <name>5-methyltetrahydropteroyltri-L-glutamate</name>
        <dbReference type="ChEBI" id="CHEBI:58207"/>
    </ligand>
</feature>
<protein>
    <recommendedName>
        <fullName evidence="11">5-methyltetrahydropteroyltriglutamate--homocysteine methyltransferase</fullName>
        <ecNumber evidence="11">2.1.1.14</ecNumber>
    </recommendedName>
    <alternativeName>
        <fullName evidence="11">Cobalamin-independent methionine synthase</fullName>
    </alternativeName>
    <alternativeName>
        <fullName evidence="11">Methionine synthase, vitamin-B12 independent isozyme</fullName>
    </alternativeName>
</protein>
<evidence type="ECO:0000256" key="3">
    <source>
        <dbReference type="ARBA" id="ARBA00009553"/>
    </source>
</evidence>
<feature type="region of interest" description="Disordered" evidence="12">
    <location>
        <begin position="763"/>
        <end position="815"/>
    </location>
</feature>
<dbReference type="EMBL" id="AP017928">
    <property type="protein sequence ID" value="BBA33712.1"/>
    <property type="molecule type" value="Genomic_DNA"/>
</dbReference>
<keyword evidence="4 11" id="KW-0489">Methyltransferase</keyword>
<dbReference type="Proteomes" id="UP000266313">
    <property type="component" value="Chromosome"/>
</dbReference>
<evidence type="ECO:0000256" key="10">
    <source>
        <dbReference type="ARBA" id="ARBA00023167"/>
    </source>
</evidence>
<evidence type="ECO:0000256" key="11">
    <source>
        <dbReference type="HAMAP-Rule" id="MF_00172"/>
    </source>
</evidence>
<dbReference type="AlphaFoldDB" id="A0A250KQ99"/>
<evidence type="ECO:0000256" key="2">
    <source>
        <dbReference type="ARBA" id="ARBA00004681"/>
    </source>
</evidence>
<proteinExistence type="inferred from homology"/>
<reference evidence="15 16" key="1">
    <citation type="submission" date="2016-12" db="EMBL/GenBank/DDBJ databases">
        <title>Genome sequencing of Methylocaldum marinum.</title>
        <authorList>
            <person name="Takeuchi M."/>
            <person name="Kamagata Y."/>
            <person name="Hiraoka S."/>
            <person name="Oshima K."/>
            <person name="Hattori M."/>
            <person name="Iwasaki W."/>
        </authorList>
    </citation>
    <scope>NUCLEOTIDE SEQUENCE [LARGE SCALE GENOMIC DNA]</scope>
    <source>
        <strain evidence="15 16">S8</strain>
    </source>
</reference>
<keyword evidence="16" id="KW-1185">Reference proteome</keyword>
<evidence type="ECO:0000259" key="14">
    <source>
        <dbReference type="Pfam" id="PF08267"/>
    </source>
</evidence>
<evidence type="ECO:0000313" key="16">
    <source>
        <dbReference type="Proteomes" id="UP000266313"/>
    </source>
</evidence>
<sequence length="815" mass="91891">MAVTHSLGFPRIGARRELKQALEAYWSGKIGLSDLQESGRRLRERHWQLQGRSGIDLVPVGDFAYYDQMLNMTVLLGAVPERFDFGEETPDLDRYFELARGGKHQPAMEMTKWFDTNYHYIVPEFHRDTTFRLGTEWLFEEVEEAAALRFNPKPVLIGPLTYLYLGKAKEDGFERLALLPRLIPVYAEILRRLRDLGVVWVQMDEPALVLDLPPEWLAGYREAYRELAAAGPKILLATYFDSAAEQADLMKDLPVAGLHIDAVRGPVQVPVFLDSYPADKVLSLGLVDGRNIWRTDLGRALALAETARTRLGERLWLAPSCSLLHVPADLESESELDPEIRSWLAFAVQKLQELATVDKGLRLGVEAIRSELETQDRVLGDRAKSARVRNPAVTARLERLTEADYRRYSPFSERIALQRERLRLPVFPTTTIGSFPQTADIRKARADYRKGELNEAVYRETMRKAVREAIGKQEALGLDLLVHGEAERNDMVEYFGEQLEGFVFTRYGWVQSYGSRCVKPPIIVGDVSRPRPMTVEWISYAQRQARKPVKGMLTGPVTILQWSFVRDDQPRSATALQIALAIRDEVLDLEQAGVAAIQIDEPAIREGLPLKRRDRDDYLAWAVKAFRLASSGVADDTQIHTHMCYSEFADILPAIADLDADVITIETSRSGMDLLTAFRDFQYPNDVGPGVYDIHSPRVPAKEEMLRLLEKACEVISPERLWVNPDCGLKTRAWPEVEQAMAHMVEAARTLRQRWTSFAGELNRSDALPSPGHTDQFDQGEQSRNGAADGQPGECFEHLPSDEEAGGGPCPARQS</sequence>
<dbReference type="CDD" id="cd03312">
    <property type="entry name" value="CIMS_N_terminal_like"/>
    <property type="match status" value="1"/>
</dbReference>
<accession>A0A250KQ99</accession>
<feature type="binding site" evidence="11">
    <location>
        <position position="642"/>
    </location>
    <ligand>
        <name>Zn(2+)</name>
        <dbReference type="ChEBI" id="CHEBI:29105"/>
        <note>catalytic</note>
    </ligand>
</feature>
<evidence type="ECO:0000256" key="9">
    <source>
        <dbReference type="ARBA" id="ARBA00022833"/>
    </source>
</evidence>
<keyword evidence="5 11" id="KW-0028">Amino-acid biosynthesis</keyword>
<feature type="binding site" evidence="11">
    <location>
        <position position="600"/>
    </location>
    <ligand>
        <name>L-methionine</name>
        <dbReference type="ChEBI" id="CHEBI:57844"/>
    </ligand>
</feature>
<organism evidence="15 16">
    <name type="scientific">Methylocaldum marinum</name>
    <dbReference type="NCBI Taxonomy" id="1432792"/>
    <lineage>
        <taxon>Bacteria</taxon>
        <taxon>Pseudomonadati</taxon>
        <taxon>Pseudomonadota</taxon>
        <taxon>Gammaproteobacteria</taxon>
        <taxon>Methylococcales</taxon>
        <taxon>Methylococcaceae</taxon>
        <taxon>Methylocaldum</taxon>
    </lineage>
</organism>
<dbReference type="RefSeq" id="WP_119629279.1">
    <property type="nucleotide sequence ID" value="NZ_AP017928.1"/>
</dbReference>
<comment type="catalytic activity">
    <reaction evidence="11">
        <text>5-methyltetrahydropteroyltri-L-glutamate + L-homocysteine = tetrahydropteroyltri-L-glutamate + L-methionine</text>
        <dbReference type="Rhea" id="RHEA:21196"/>
        <dbReference type="ChEBI" id="CHEBI:57844"/>
        <dbReference type="ChEBI" id="CHEBI:58140"/>
        <dbReference type="ChEBI" id="CHEBI:58199"/>
        <dbReference type="ChEBI" id="CHEBI:58207"/>
        <dbReference type="EC" id="2.1.1.14"/>
    </reaction>
</comment>
<dbReference type="NCBIfam" id="NF003556">
    <property type="entry name" value="PRK05222.1"/>
    <property type="match status" value="1"/>
</dbReference>
<name>A0A250KQ99_9GAMM</name>
<feature type="binding site" evidence="11">
    <location>
        <position position="644"/>
    </location>
    <ligand>
        <name>Zn(2+)</name>
        <dbReference type="ChEBI" id="CHEBI:29105"/>
        <note>catalytic</note>
    </ligand>
</feature>
<dbReference type="InterPro" id="IPR002629">
    <property type="entry name" value="Met_Synth_C/arc"/>
</dbReference>
<feature type="binding site" evidence="11">
    <location>
        <position position="112"/>
    </location>
    <ligand>
        <name>5-methyltetrahydropteroyltri-L-glutamate</name>
        <dbReference type="ChEBI" id="CHEBI:58207"/>
    </ligand>
</feature>
<dbReference type="SUPFAM" id="SSF51726">
    <property type="entry name" value="UROD/MetE-like"/>
    <property type="match status" value="2"/>
</dbReference>
<feature type="domain" description="Cobalamin-independent methionine synthase MetE N-terminal" evidence="14">
    <location>
        <begin position="4"/>
        <end position="309"/>
    </location>
</feature>
<evidence type="ECO:0000256" key="8">
    <source>
        <dbReference type="ARBA" id="ARBA00022737"/>
    </source>
</evidence>
<feature type="binding site" evidence="11">
    <location>
        <position position="727"/>
    </location>
    <ligand>
        <name>Zn(2+)</name>
        <dbReference type="ChEBI" id="CHEBI:29105"/>
        <note>catalytic</note>
    </ligand>
</feature>
<dbReference type="GO" id="GO:0032259">
    <property type="term" value="P:methylation"/>
    <property type="evidence" value="ECO:0007669"/>
    <property type="project" value="UniProtKB-KW"/>
</dbReference>
<feature type="active site" description="Proton donor" evidence="11">
    <location>
        <position position="695"/>
    </location>
</feature>
<comment type="similarity">
    <text evidence="3 11">Belongs to the vitamin-B12 independent methionine synthase family.</text>
</comment>
<keyword evidence="9 11" id="KW-0862">Zinc</keyword>
<dbReference type="OrthoDB" id="244285at2"/>
<comment type="pathway">
    <text evidence="2 11">Amino-acid biosynthesis; L-methionine biosynthesis via de novo pathway; L-methionine from L-homocysteine (MetE route): step 1/1.</text>
</comment>
<feature type="binding site" evidence="11">
    <location>
        <position position="600"/>
    </location>
    <ligand>
        <name>L-homocysteine</name>
        <dbReference type="ChEBI" id="CHEBI:58199"/>
    </ligand>
</feature>
<dbReference type="KEGG" id="mmai:sS8_1755"/>
<dbReference type="Pfam" id="PF08267">
    <property type="entry name" value="Meth_synt_1"/>
    <property type="match status" value="1"/>
</dbReference>
<dbReference type="InterPro" id="IPR013215">
    <property type="entry name" value="Cbl-indep_Met_Synth_N"/>
</dbReference>
<dbReference type="InterPro" id="IPR006276">
    <property type="entry name" value="Cobalamin-indep_Met_synthase"/>
</dbReference>
<dbReference type="HAMAP" id="MF_00172">
    <property type="entry name" value="Meth_synth"/>
    <property type="match status" value="1"/>
</dbReference>
<keyword evidence="6 11" id="KW-0808">Transferase</keyword>
<dbReference type="CDD" id="cd03311">
    <property type="entry name" value="CIMS_C_terminal_like"/>
    <property type="match status" value="1"/>
</dbReference>
<gene>
    <name evidence="11" type="primary">metE</name>
    <name evidence="15" type="ORF">sS8_1755</name>
</gene>
<feature type="binding site" evidence="11">
    <location>
        <position position="485"/>
    </location>
    <ligand>
        <name>L-homocysteine</name>
        <dbReference type="ChEBI" id="CHEBI:58199"/>
    </ligand>
</feature>
<dbReference type="PANTHER" id="PTHR30519">
    <property type="entry name" value="5-METHYLTETRAHYDROPTEROYLTRIGLUTAMATE--HOMOCYSTEINE METHYLTRANSFERASE"/>
    <property type="match status" value="1"/>
</dbReference>
<evidence type="ECO:0000256" key="4">
    <source>
        <dbReference type="ARBA" id="ARBA00022603"/>
    </source>
</evidence>
<dbReference type="FunFam" id="3.20.20.210:FF:000002">
    <property type="entry name" value="5-methyltetrahydropteroyltriglutamate--homocysteine methyltransferase"/>
    <property type="match status" value="1"/>
</dbReference>
<feature type="binding site" evidence="11">
    <location>
        <begin position="432"/>
        <end position="434"/>
    </location>
    <ligand>
        <name>L-methionine</name>
        <dbReference type="ChEBI" id="CHEBI:57844"/>
    </ligand>
</feature>
<evidence type="ECO:0000256" key="6">
    <source>
        <dbReference type="ARBA" id="ARBA00022679"/>
    </source>
</evidence>
<keyword evidence="10 11" id="KW-0486">Methionine biosynthesis</keyword>
<feature type="binding site" evidence="11">
    <location>
        <position position="485"/>
    </location>
    <ligand>
        <name>L-methionine</name>
        <dbReference type="ChEBI" id="CHEBI:57844"/>
    </ligand>
</feature>
<evidence type="ECO:0000259" key="13">
    <source>
        <dbReference type="Pfam" id="PF01717"/>
    </source>
</evidence>
<feature type="domain" description="Cobalamin-independent methionine synthase MetE C-terminal/archaeal" evidence="13">
    <location>
        <begin position="427"/>
        <end position="749"/>
    </location>
</feature>
<feature type="binding site" evidence="11">
    <location>
        <position position="562"/>
    </location>
    <ligand>
        <name>5-methyltetrahydropteroyltri-L-glutamate</name>
        <dbReference type="ChEBI" id="CHEBI:58207"/>
    </ligand>
</feature>
<feature type="binding site" evidence="11">
    <location>
        <begin position="516"/>
        <end position="517"/>
    </location>
    <ligand>
        <name>5-methyltetrahydropteroyltri-L-glutamate</name>
        <dbReference type="ChEBI" id="CHEBI:58207"/>
    </ligand>
</feature>
<comment type="function">
    <text evidence="1 11">Catalyzes the transfer of a methyl group from 5-methyltetrahydrofolate to homocysteine resulting in methionine formation.</text>
</comment>
<evidence type="ECO:0000256" key="5">
    <source>
        <dbReference type="ARBA" id="ARBA00022605"/>
    </source>
</evidence>
<dbReference type="GO" id="GO:0008270">
    <property type="term" value="F:zinc ion binding"/>
    <property type="evidence" value="ECO:0007669"/>
    <property type="project" value="InterPro"/>
</dbReference>